<dbReference type="Proteomes" id="UP000224080">
    <property type="component" value="Unassembled WGS sequence"/>
</dbReference>
<keyword evidence="2" id="KW-1185">Reference proteome</keyword>
<evidence type="ECO:0000313" key="2">
    <source>
        <dbReference type="Proteomes" id="UP000224080"/>
    </source>
</evidence>
<organism evidence="1 2">
    <name type="scientific">Blastomyces parvus</name>
    <dbReference type="NCBI Taxonomy" id="2060905"/>
    <lineage>
        <taxon>Eukaryota</taxon>
        <taxon>Fungi</taxon>
        <taxon>Dikarya</taxon>
        <taxon>Ascomycota</taxon>
        <taxon>Pezizomycotina</taxon>
        <taxon>Eurotiomycetes</taxon>
        <taxon>Eurotiomycetidae</taxon>
        <taxon>Onygenales</taxon>
        <taxon>Ajellomycetaceae</taxon>
        <taxon>Blastomyces</taxon>
    </lineage>
</organism>
<dbReference type="AlphaFoldDB" id="A0A2B7XEL7"/>
<accession>A0A2B7XEL7</accession>
<sequence length="101" mass="10659">MSMTCFIRISKLLTSASLLSQEKAIIPTAIDATGELDLNSRLILIINSSASYPSTLSSSSLSLPSLCVVGVALLAVPDSDRISATPPTTSTSQLQNFCQHF</sequence>
<name>A0A2B7XEL7_9EURO</name>
<comment type="caution">
    <text evidence="1">The sequence shown here is derived from an EMBL/GenBank/DDBJ whole genome shotgun (WGS) entry which is preliminary data.</text>
</comment>
<proteinExistence type="predicted"/>
<gene>
    <name evidence="1" type="ORF">GX51_00371</name>
</gene>
<evidence type="ECO:0000313" key="1">
    <source>
        <dbReference type="EMBL" id="PGH10104.1"/>
    </source>
</evidence>
<dbReference type="EMBL" id="PDNC01000002">
    <property type="protein sequence ID" value="PGH10104.1"/>
    <property type="molecule type" value="Genomic_DNA"/>
</dbReference>
<reference evidence="1 2" key="1">
    <citation type="submission" date="2017-10" db="EMBL/GenBank/DDBJ databases">
        <title>Comparative genomics in systemic dimorphic fungi from Ajellomycetaceae.</title>
        <authorList>
            <person name="Munoz J.F."/>
            <person name="Mcewen J.G."/>
            <person name="Clay O.K."/>
            <person name="Cuomo C.A."/>
        </authorList>
    </citation>
    <scope>NUCLEOTIDE SEQUENCE [LARGE SCALE GENOMIC DNA]</scope>
    <source>
        <strain evidence="1 2">UAMH130</strain>
    </source>
</reference>
<protein>
    <submittedName>
        <fullName evidence="1">Uncharacterized protein</fullName>
    </submittedName>
</protein>